<dbReference type="PANTHER" id="PTHR22726:SF1">
    <property type="entry name" value="METALLOENDOPEPTIDASE OMA1, MITOCHONDRIAL"/>
    <property type="match status" value="1"/>
</dbReference>
<organism evidence="12 13">
    <name type="scientific">Habropoda laboriosa</name>
    <dbReference type="NCBI Taxonomy" id="597456"/>
    <lineage>
        <taxon>Eukaryota</taxon>
        <taxon>Metazoa</taxon>
        <taxon>Ecdysozoa</taxon>
        <taxon>Arthropoda</taxon>
        <taxon>Hexapoda</taxon>
        <taxon>Insecta</taxon>
        <taxon>Pterygota</taxon>
        <taxon>Neoptera</taxon>
        <taxon>Endopterygota</taxon>
        <taxon>Hymenoptera</taxon>
        <taxon>Apocrita</taxon>
        <taxon>Aculeata</taxon>
        <taxon>Apoidea</taxon>
        <taxon>Anthophila</taxon>
        <taxon>Apidae</taxon>
        <taxon>Habropoda</taxon>
    </lineage>
</organism>
<dbReference type="GO" id="GO:0005743">
    <property type="term" value="C:mitochondrial inner membrane"/>
    <property type="evidence" value="ECO:0007669"/>
    <property type="project" value="TreeGrafter"/>
</dbReference>
<evidence type="ECO:0000256" key="9">
    <source>
        <dbReference type="RuleBase" id="RU003983"/>
    </source>
</evidence>
<protein>
    <recommendedName>
        <fullName evidence="7">Metalloendopeptidase OMA1, mitochondrial</fullName>
    </recommendedName>
    <alternativeName>
        <fullName evidence="8">Overlapping with the m-AAA protease 1 homolog</fullName>
    </alternativeName>
</protein>
<evidence type="ECO:0000256" key="10">
    <source>
        <dbReference type="SAM" id="Phobius"/>
    </source>
</evidence>
<dbReference type="EMBL" id="KQ414617">
    <property type="protein sequence ID" value="KOC68175.1"/>
    <property type="molecule type" value="Genomic_DNA"/>
</dbReference>
<evidence type="ECO:0000256" key="5">
    <source>
        <dbReference type="ARBA" id="ARBA00023049"/>
    </source>
</evidence>
<evidence type="ECO:0000259" key="11">
    <source>
        <dbReference type="Pfam" id="PF01435"/>
    </source>
</evidence>
<evidence type="ECO:0000256" key="1">
    <source>
        <dbReference type="ARBA" id="ARBA00022670"/>
    </source>
</evidence>
<proteinExistence type="inferred from homology"/>
<keyword evidence="1 9" id="KW-0645">Protease</keyword>
<gene>
    <name evidence="12" type="ORF">WH47_03333</name>
</gene>
<evidence type="ECO:0000256" key="8">
    <source>
        <dbReference type="ARBA" id="ARBA00042978"/>
    </source>
</evidence>
<keyword evidence="4 9" id="KW-0862">Zinc</keyword>
<keyword evidence="10" id="KW-0812">Transmembrane</keyword>
<evidence type="ECO:0000256" key="4">
    <source>
        <dbReference type="ARBA" id="ARBA00022833"/>
    </source>
</evidence>
<dbReference type="PANTHER" id="PTHR22726">
    <property type="entry name" value="METALLOENDOPEPTIDASE OMA1"/>
    <property type="match status" value="1"/>
</dbReference>
<evidence type="ECO:0000313" key="12">
    <source>
        <dbReference type="EMBL" id="KOC68175.1"/>
    </source>
</evidence>
<feature type="transmembrane region" description="Helical" evidence="10">
    <location>
        <begin position="278"/>
        <end position="295"/>
    </location>
</feature>
<dbReference type="AlphaFoldDB" id="A0A0L7RBI5"/>
<dbReference type="Proteomes" id="UP000053825">
    <property type="component" value="Unassembled WGS sequence"/>
</dbReference>
<dbReference type="InterPro" id="IPR051156">
    <property type="entry name" value="Mito/Outer_Membr_Metalloprot"/>
</dbReference>
<dbReference type="InterPro" id="IPR001915">
    <property type="entry name" value="Peptidase_M48"/>
</dbReference>
<accession>A0A0L7RBI5</accession>
<sequence length="403" mass="47682">MYSKYSQLITSRTLICTRKSLLCRTVPESFPFQCKRSERKWQCLKLQTACFHTTQKLHSPGLIILCLGSILCGRFIRKRWMTMSPIKQEMFIRWYMQRRRIINGCLMGLSIALPIYCLTCFKRDPVVKAPRFILIDGAKRITYSKFVYSLIVRNKENVVPFRNPMYTRVTRVLNNLARANKEIFKDSTPWNVTIIYRIFNEISAPNVLILPDRSIIVLADIFKFIKNDDQLTIILAHEMAHEILYHVAQTLSIGLLRVYLTVIPTLFIWIFYPTRVAIRLSLFLYILTSLIFSWFKRSCEREADEIGLQLAAKTCVDPREALVLWEIMKTYEDLIGSSKFQLSLFMDHPSFEERLLRTIELLPKYNNLRNQAECPELPIRDPRDRLPQYKKEIERKFRKNPRF</sequence>
<feature type="domain" description="Peptidase M48" evidence="11">
    <location>
        <begin position="168"/>
        <end position="355"/>
    </location>
</feature>
<evidence type="ECO:0000256" key="3">
    <source>
        <dbReference type="ARBA" id="ARBA00022801"/>
    </source>
</evidence>
<evidence type="ECO:0000313" key="13">
    <source>
        <dbReference type="Proteomes" id="UP000053825"/>
    </source>
</evidence>
<keyword evidence="5 9" id="KW-0482">Metalloprotease</keyword>
<reference evidence="12 13" key="1">
    <citation type="submission" date="2015-07" db="EMBL/GenBank/DDBJ databases">
        <title>The genome of Habropoda laboriosa.</title>
        <authorList>
            <person name="Pan H."/>
            <person name="Kapheim K."/>
        </authorList>
    </citation>
    <scope>NUCLEOTIDE SEQUENCE [LARGE SCALE GENOMIC DNA]</scope>
    <source>
        <strain evidence="12">0110345459</strain>
    </source>
</reference>
<comment type="cofactor">
    <cofactor evidence="9">
        <name>Zn(2+)</name>
        <dbReference type="ChEBI" id="CHEBI:29105"/>
    </cofactor>
    <text evidence="9">Binds 1 zinc ion per subunit.</text>
</comment>
<keyword evidence="3 9" id="KW-0378">Hydrolase</keyword>
<keyword evidence="13" id="KW-1185">Reference proteome</keyword>
<feature type="transmembrane region" description="Helical" evidence="10">
    <location>
        <begin position="57"/>
        <end position="76"/>
    </location>
</feature>
<evidence type="ECO:0000256" key="6">
    <source>
        <dbReference type="ARBA" id="ARBA00038233"/>
    </source>
</evidence>
<keyword evidence="10" id="KW-1133">Transmembrane helix</keyword>
<evidence type="ECO:0000256" key="2">
    <source>
        <dbReference type="ARBA" id="ARBA00022723"/>
    </source>
</evidence>
<dbReference type="CDD" id="cd07331">
    <property type="entry name" value="M48C_Oma1_like"/>
    <property type="match status" value="1"/>
</dbReference>
<dbReference type="GO" id="GO:0034982">
    <property type="term" value="P:mitochondrial protein processing"/>
    <property type="evidence" value="ECO:0007669"/>
    <property type="project" value="TreeGrafter"/>
</dbReference>
<keyword evidence="2" id="KW-0479">Metal-binding</keyword>
<dbReference type="GO" id="GO:0006515">
    <property type="term" value="P:protein quality control for misfolded or incompletely synthesized proteins"/>
    <property type="evidence" value="ECO:0007669"/>
    <property type="project" value="TreeGrafter"/>
</dbReference>
<keyword evidence="10" id="KW-0472">Membrane</keyword>
<name>A0A0L7RBI5_9HYME</name>
<dbReference type="OrthoDB" id="7464992at2759"/>
<dbReference type="STRING" id="597456.A0A0L7RBI5"/>
<comment type="similarity">
    <text evidence="6 9">Belongs to the peptidase M48 family.</text>
</comment>
<dbReference type="Pfam" id="PF01435">
    <property type="entry name" value="Peptidase_M48"/>
    <property type="match status" value="1"/>
</dbReference>
<evidence type="ECO:0000256" key="7">
    <source>
        <dbReference type="ARBA" id="ARBA00040360"/>
    </source>
</evidence>
<dbReference type="GO" id="GO:0004222">
    <property type="term" value="F:metalloendopeptidase activity"/>
    <property type="evidence" value="ECO:0007669"/>
    <property type="project" value="InterPro"/>
</dbReference>
<dbReference type="GO" id="GO:0046872">
    <property type="term" value="F:metal ion binding"/>
    <property type="evidence" value="ECO:0007669"/>
    <property type="project" value="UniProtKB-KW"/>
</dbReference>
<feature type="transmembrane region" description="Helical" evidence="10">
    <location>
        <begin position="254"/>
        <end position="272"/>
    </location>
</feature>